<dbReference type="Proteomes" id="UP000756346">
    <property type="component" value="Unassembled WGS sequence"/>
</dbReference>
<organism evidence="2 3">
    <name type="scientific">Microdochium trichocladiopsis</name>
    <dbReference type="NCBI Taxonomy" id="1682393"/>
    <lineage>
        <taxon>Eukaryota</taxon>
        <taxon>Fungi</taxon>
        <taxon>Dikarya</taxon>
        <taxon>Ascomycota</taxon>
        <taxon>Pezizomycotina</taxon>
        <taxon>Sordariomycetes</taxon>
        <taxon>Xylariomycetidae</taxon>
        <taxon>Xylariales</taxon>
        <taxon>Microdochiaceae</taxon>
        <taxon>Microdochium</taxon>
    </lineage>
</organism>
<dbReference type="EMBL" id="JAGTJQ010000002">
    <property type="protein sequence ID" value="KAH7037442.1"/>
    <property type="molecule type" value="Genomic_DNA"/>
</dbReference>
<sequence>MMHWNLRAWQVSARMLWGGLYCVWSASPTKSRVVCLCYAEPSRAPGFVTSLKKPGGLWGKKKNLVGTPEMMRT</sequence>
<dbReference type="AlphaFoldDB" id="A0A9P8YEK0"/>
<evidence type="ECO:0000256" key="1">
    <source>
        <dbReference type="SAM" id="SignalP"/>
    </source>
</evidence>
<gene>
    <name evidence="2" type="ORF">B0I36DRAFT_314074</name>
</gene>
<comment type="caution">
    <text evidence="2">The sequence shown here is derived from an EMBL/GenBank/DDBJ whole genome shotgun (WGS) entry which is preliminary data.</text>
</comment>
<accession>A0A9P8YEK0</accession>
<evidence type="ECO:0008006" key="4">
    <source>
        <dbReference type="Google" id="ProtNLM"/>
    </source>
</evidence>
<evidence type="ECO:0000313" key="2">
    <source>
        <dbReference type="EMBL" id="KAH7037442.1"/>
    </source>
</evidence>
<dbReference type="RefSeq" id="XP_046016563.1">
    <property type="nucleotide sequence ID" value="XM_046152705.1"/>
</dbReference>
<name>A0A9P8YEK0_9PEZI</name>
<feature type="signal peptide" evidence="1">
    <location>
        <begin position="1"/>
        <end position="31"/>
    </location>
</feature>
<feature type="chain" id="PRO_5040409715" description="Secreted protein" evidence="1">
    <location>
        <begin position="32"/>
        <end position="73"/>
    </location>
</feature>
<protein>
    <recommendedName>
        <fullName evidence="4">Secreted protein</fullName>
    </recommendedName>
</protein>
<proteinExistence type="predicted"/>
<reference evidence="2" key="1">
    <citation type="journal article" date="2021" name="Nat. Commun.">
        <title>Genetic determinants of endophytism in the Arabidopsis root mycobiome.</title>
        <authorList>
            <person name="Mesny F."/>
            <person name="Miyauchi S."/>
            <person name="Thiergart T."/>
            <person name="Pickel B."/>
            <person name="Atanasova L."/>
            <person name="Karlsson M."/>
            <person name="Huettel B."/>
            <person name="Barry K.W."/>
            <person name="Haridas S."/>
            <person name="Chen C."/>
            <person name="Bauer D."/>
            <person name="Andreopoulos W."/>
            <person name="Pangilinan J."/>
            <person name="LaButti K."/>
            <person name="Riley R."/>
            <person name="Lipzen A."/>
            <person name="Clum A."/>
            <person name="Drula E."/>
            <person name="Henrissat B."/>
            <person name="Kohler A."/>
            <person name="Grigoriev I.V."/>
            <person name="Martin F.M."/>
            <person name="Hacquard S."/>
        </authorList>
    </citation>
    <scope>NUCLEOTIDE SEQUENCE</scope>
    <source>
        <strain evidence="2">MPI-CAGE-CH-0230</strain>
    </source>
</reference>
<keyword evidence="1" id="KW-0732">Signal</keyword>
<keyword evidence="3" id="KW-1185">Reference proteome</keyword>
<evidence type="ECO:0000313" key="3">
    <source>
        <dbReference type="Proteomes" id="UP000756346"/>
    </source>
</evidence>
<dbReference type="GeneID" id="70182251"/>